<organism evidence="3 4">
    <name type="scientific">Heliomicrobium gestii</name>
    <name type="common">Heliobacterium gestii</name>
    <dbReference type="NCBI Taxonomy" id="2699"/>
    <lineage>
        <taxon>Bacteria</taxon>
        <taxon>Bacillati</taxon>
        <taxon>Bacillota</taxon>
        <taxon>Clostridia</taxon>
        <taxon>Eubacteriales</taxon>
        <taxon>Heliobacteriaceae</taxon>
        <taxon>Heliomicrobium</taxon>
    </lineage>
</organism>
<protein>
    <submittedName>
        <fullName evidence="3">YsnF/AvaK domain-containing protein</fullName>
    </submittedName>
</protein>
<evidence type="ECO:0000256" key="1">
    <source>
        <dbReference type="SAM" id="MobiDB-lite"/>
    </source>
</evidence>
<name>A0A845LJD4_HELGE</name>
<dbReference type="NCBIfam" id="TIGR02271">
    <property type="entry name" value="YsnF/AvaK domain"/>
    <property type="match status" value="1"/>
</dbReference>
<dbReference type="PANTHER" id="PTHR38463">
    <property type="entry name" value="STRESS RESPONSE PROTEIN YSNF"/>
    <property type="match status" value="1"/>
</dbReference>
<feature type="domain" description="DUF2382" evidence="2">
    <location>
        <begin position="28"/>
        <end position="136"/>
    </location>
</feature>
<accession>A0A845LJD4</accession>
<feature type="compositionally biased region" description="Basic and acidic residues" evidence="1">
    <location>
        <begin position="130"/>
        <end position="141"/>
    </location>
</feature>
<keyword evidence="4" id="KW-1185">Reference proteome</keyword>
<proteinExistence type="predicted"/>
<dbReference type="RefSeq" id="WP_161263247.1">
    <property type="nucleotide sequence ID" value="NZ_JAFBDC010000030.1"/>
</dbReference>
<dbReference type="AlphaFoldDB" id="A0A845LJD4"/>
<reference evidence="3 4" key="1">
    <citation type="submission" date="2020-01" db="EMBL/GenBank/DDBJ databases">
        <title>Whole genome sequence of Heliobacterium gestii DSM 11169.</title>
        <authorList>
            <person name="Kyndt J.A."/>
            <person name="Meyer T.E."/>
        </authorList>
    </citation>
    <scope>NUCLEOTIDE SEQUENCE [LARGE SCALE GENOMIC DNA]</scope>
    <source>
        <strain evidence="3 4">DSM 11169</strain>
    </source>
</reference>
<dbReference type="OrthoDB" id="118405at2"/>
<dbReference type="Pfam" id="PF09557">
    <property type="entry name" value="DUF2382"/>
    <property type="match status" value="1"/>
</dbReference>
<dbReference type="InterPro" id="IPR052967">
    <property type="entry name" value="Stress_Response_Assoc"/>
</dbReference>
<comment type="caution">
    <text evidence="3">The sequence shown here is derived from an EMBL/GenBank/DDBJ whole genome shotgun (WGS) entry which is preliminary data.</text>
</comment>
<feature type="compositionally biased region" description="Acidic residues" evidence="1">
    <location>
        <begin position="142"/>
        <end position="154"/>
    </location>
</feature>
<dbReference type="Proteomes" id="UP000471031">
    <property type="component" value="Unassembled WGS sequence"/>
</dbReference>
<evidence type="ECO:0000259" key="2">
    <source>
        <dbReference type="Pfam" id="PF09557"/>
    </source>
</evidence>
<sequence>MGIFDDIDRDDNRKEATLENEITDKTTLQLRKEELDIAKDRVSTGEVRLGKEVVEEKKVVNVPVTHEEVVIEQRAVNEPSDTPITGDEEILSIPVTEERLDVGKHTVVTGEISAYKREVANMEQIEETVKREEARVEREGDVDTVTDETDPNLH</sequence>
<feature type="region of interest" description="Disordered" evidence="1">
    <location>
        <begin position="130"/>
        <end position="154"/>
    </location>
</feature>
<dbReference type="EMBL" id="WXEX01000030">
    <property type="protein sequence ID" value="MZP44679.1"/>
    <property type="molecule type" value="Genomic_DNA"/>
</dbReference>
<evidence type="ECO:0000313" key="4">
    <source>
        <dbReference type="Proteomes" id="UP000471031"/>
    </source>
</evidence>
<dbReference type="PANTHER" id="PTHR38463:SF1">
    <property type="entry name" value="STRESS RESPONSE PROTEIN YSNF"/>
    <property type="match status" value="1"/>
</dbReference>
<gene>
    <name evidence="3" type="ORF">GTO89_16820</name>
</gene>
<evidence type="ECO:0000313" key="3">
    <source>
        <dbReference type="EMBL" id="MZP44679.1"/>
    </source>
</evidence>
<dbReference type="InterPro" id="IPR019060">
    <property type="entry name" value="DUF2382"/>
</dbReference>